<name>A0A7K6H1T7_9PASS</name>
<keyword evidence="3" id="KW-0597">Phosphoprotein</keyword>
<evidence type="ECO:0000256" key="2">
    <source>
        <dbReference type="ARBA" id="ARBA00022490"/>
    </source>
</evidence>
<evidence type="ECO:0000256" key="1">
    <source>
        <dbReference type="ARBA" id="ARBA00004496"/>
    </source>
</evidence>
<gene>
    <name evidence="9" type="primary">Ticam1</name>
    <name evidence="9" type="ORF">MALELE_R03925</name>
</gene>
<feature type="domain" description="TIR" evidence="8">
    <location>
        <begin position="434"/>
        <end position="598"/>
    </location>
</feature>
<dbReference type="GO" id="GO:0006954">
    <property type="term" value="P:inflammatory response"/>
    <property type="evidence" value="ECO:0007669"/>
    <property type="project" value="UniProtKB-KW"/>
</dbReference>
<dbReference type="PROSITE" id="PS50104">
    <property type="entry name" value="TIR"/>
    <property type="match status" value="1"/>
</dbReference>
<protein>
    <submittedName>
        <fullName evidence="9">TCAM1 protein</fullName>
    </submittedName>
</protein>
<evidence type="ECO:0000256" key="5">
    <source>
        <dbReference type="ARBA" id="ARBA00022859"/>
    </source>
</evidence>
<dbReference type="InterPro" id="IPR046946">
    <property type="entry name" value="TCAM1/2"/>
</dbReference>
<feature type="non-terminal residue" evidence="9">
    <location>
        <position position="615"/>
    </location>
</feature>
<keyword evidence="4" id="KW-0399">Innate immunity</keyword>
<keyword evidence="10" id="KW-1185">Reference proteome</keyword>
<feature type="region of interest" description="Disordered" evidence="7">
    <location>
        <begin position="138"/>
        <end position="171"/>
    </location>
</feature>
<dbReference type="GO" id="GO:0035666">
    <property type="term" value="P:TRIF-dependent toll-like receptor signaling pathway"/>
    <property type="evidence" value="ECO:0007669"/>
    <property type="project" value="InterPro"/>
</dbReference>
<dbReference type="GO" id="GO:0035591">
    <property type="term" value="F:signaling adaptor activity"/>
    <property type="evidence" value="ECO:0007669"/>
    <property type="project" value="TreeGrafter"/>
</dbReference>
<dbReference type="Pfam" id="PF17798">
    <property type="entry name" value="TRIF-NTD"/>
    <property type="match status" value="1"/>
</dbReference>
<dbReference type="Gene3D" id="3.40.50.10140">
    <property type="entry name" value="Toll/interleukin-1 receptor homology (TIR) domain"/>
    <property type="match status" value="1"/>
</dbReference>
<keyword evidence="5" id="KW-0391">Immunity</keyword>
<dbReference type="Gene3D" id="1.25.40.780">
    <property type="match status" value="1"/>
</dbReference>
<comment type="caution">
    <text evidence="9">The sequence shown here is derived from an EMBL/GenBank/DDBJ whole genome shotgun (WGS) entry which is preliminary data.</text>
</comment>
<dbReference type="EMBL" id="VZRP01018130">
    <property type="protein sequence ID" value="NWV69401.1"/>
    <property type="molecule type" value="Genomic_DNA"/>
</dbReference>
<feature type="region of interest" description="Disordered" evidence="7">
    <location>
        <begin position="406"/>
        <end position="428"/>
    </location>
</feature>
<evidence type="ECO:0000256" key="7">
    <source>
        <dbReference type="SAM" id="MobiDB-lite"/>
    </source>
</evidence>
<evidence type="ECO:0000313" key="10">
    <source>
        <dbReference type="Proteomes" id="UP000564407"/>
    </source>
</evidence>
<dbReference type="Proteomes" id="UP000564407">
    <property type="component" value="Unassembled WGS sequence"/>
</dbReference>
<dbReference type="AlphaFoldDB" id="A0A7K6H1T7"/>
<feature type="compositionally biased region" description="Polar residues" evidence="7">
    <location>
        <begin position="306"/>
        <end position="317"/>
    </location>
</feature>
<dbReference type="InterPro" id="IPR035897">
    <property type="entry name" value="Toll_tir_struct_dom_sf"/>
</dbReference>
<evidence type="ECO:0000256" key="4">
    <source>
        <dbReference type="ARBA" id="ARBA00022588"/>
    </source>
</evidence>
<dbReference type="GO" id="GO:0005768">
    <property type="term" value="C:endosome"/>
    <property type="evidence" value="ECO:0007669"/>
    <property type="project" value="TreeGrafter"/>
</dbReference>
<dbReference type="GO" id="GO:0043123">
    <property type="term" value="P:positive regulation of canonical NF-kappaB signal transduction"/>
    <property type="evidence" value="ECO:0007669"/>
    <property type="project" value="TreeGrafter"/>
</dbReference>
<dbReference type="PANTHER" id="PTHR47230">
    <property type="entry name" value="TIR DOMAIN-CONTAINING ADAPTER MOLECULE 1"/>
    <property type="match status" value="1"/>
</dbReference>
<evidence type="ECO:0000256" key="3">
    <source>
        <dbReference type="ARBA" id="ARBA00022553"/>
    </source>
</evidence>
<dbReference type="GO" id="GO:0045087">
    <property type="term" value="P:innate immune response"/>
    <property type="evidence" value="ECO:0007669"/>
    <property type="project" value="UniProtKB-KW"/>
</dbReference>
<reference evidence="9 10" key="1">
    <citation type="submission" date="2019-09" db="EMBL/GenBank/DDBJ databases">
        <title>Bird 10,000 Genomes (B10K) Project - Family phase.</title>
        <authorList>
            <person name="Zhang G."/>
        </authorList>
    </citation>
    <scope>NUCLEOTIDE SEQUENCE [LARGE SCALE GENOMIC DNA]</scope>
    <source>
        <strain evidence="9">B10K-DU-029-44</strain>
        <tissue evidence="9">Heart</tissue>
    </source>
</reference>
<feature type="region of interest" description="Disordered" evidence="7">
    <location>
        <begin position="228"/>
        <end position="348"/>
    </location>
</feature>
<organism evidence="9 10">
    <name type="scientific">Malurus elegans</name>
    <name type="common">Red-winged fairywren</name>
    <dbReference type="NCBI Taxonomy" id="720584"/>
    <lineage>
        <taxon>Eukaryota</taxon>
        <taxon>Metazoa</taxon>
        <taxon>Chordata</taxon>
        <taxon>Craniata</taxon>
        <taxon>Vertebrata</taxon>
        <taxon>Euteleostomi</taxon>
        <taxon>Archelosauria</taxon>
        <taxon>Archosauria</taxon>
        <taxon>Dinosauria</taxon>
        <taxon>Saurischia</taxon>
        <taxon>Theropoda</taxon>
        <taxon>Coelurosauria</taxon>
        <taxon>Aves</taxon>
        <taxon>Neognathae</taxon>
        <taxon>Neoaves</taxon>
        <taxon>Telluraves</taxon>
        <taxon>Australaves</taxon>
        <taxon>Passeriformes</taxon>
        <taxon>Meliphagoidea</taxon>
        <taxon>Maluridae</taxon>
        <taxon>Malurus</taxon>
    </lineage>
</organism>
<comment type="subcellular location">
    <subcellularLocation>
        <location evidence="1">Cytoplasm</location>
    </subcellularLocation>
</comment>
<dbReference type="InterPro" id="IPR040886">
    <property type="entry name" value="TRIF_N"/>
</dbReference>
<feature type="compositionally biased region" description="Basic and acidic residues" evidence="7">
    <location>
        <begin position="325"/>
        <end position="336"/>
    </location>
</feature>
<proteinExistence type="predicted"/>
<evidence type="ECO:0000313" key="9">
    <source>
        <dbReference type="EMBL" id="NWV69401.1"/>
    </source>
</evidence>
<accession>A0A7K6H1T7</accession>
<evidence type="ECO:0000256" key="6">
    <source>
        <dbReference type="ARBA" id="ARBA00023198"/>
    </source>
</evidence>
<dbReference type="GO" id="GO:0032481">
    <property type="term" value="P:positive regulation of type I interferon production"/>
    <property type="evidence" value="ECO:0007669"/>
    <property type="project" value="TreeGrafter"/>
</dbReference>
<keyword evidence="6" id="KW-0395">Inflammatory response</keyword>
<dbReference type="PANTHER" id="PTHR47230:SF1">
    <property type="entry name" value="TIR DOMAIN-CONTAINING ADAPTER MOLECULE 1"/>
    <property type="match status" value="1"/>
</dbReference>
<feature type="compositionally biased region" description="Polar residues" evidence="7">
    <location>
        <begin position="242"/>
        <end position="264"/>
    </location>
</feature>
<dbReference type="SUPFAM" id="SSF52200">
    <property type="entry name" value="Toll/Interleukin receptor TIR domain"/>
    <property type="match status" value="1"/>
</dbReference>
<keyword evidence="2" id="KW-0963">Cytoplasm</keyword>
<feature type="compositionally biased region" description="Pro residues" evidence="7">
    <location>
        <begin position="406"/>
        <end position="427"/>
    </location>
</feature>
<evidence type="ECO:0000259" key="8">
    <source>
        <dbReference type="PROSITE" id="PS50104"/>
    </source>
</evidence>
<dbReference type="InterPro" id="IPR000157">
    <property type="entry name" value="TIR_dom"/>
</dbReference>
<feature type="non-terminal residue" evidence="9">
    <location>
        <position position="1"/>
    </location>
</feature>
<sequence>MAQSSELQPSFEDVFNLLSQTPTEKLLSLKLKLKHLIPGPCSKLLQAMVLLTLGQETDARICLDALRDNRAAQYVHQLKLGTAGVRADGEGLQPPQLDAGAVALLAQVYGVLAQEKLCSAEARDRACQAATKACHASEDTQQGTLNSIPAEDQSKQGSAASVGSGDGFEMLRSNEDAGFPCPASSNCVVSSPVQIGGSSDLSCPRTLRSVGNSSLSSCLEISASPTLAFHTQPNGDRESQDPQESSWVSTPSSAPGQDTASQVPQPEEALQVSPCHPRVPIPENALQVSPCHPRVPIPETPLPSEHGQSSDMSSTVTEPPVPRENTGKKKDEKQDEQQFSAGVPDPSAVVDTASAHVSIEDSYNPAGIPCNSAPASVSTCSVPPPSYSFSSTLPPLQESHSNLLYPPPLHSSPSPAWPPPSLPPMDPSEPDGAKFFTFVVLHATEDEMVAHEVRNLLENMGVSNGATLSEDFFIAGRSHMFCFQEAMENSAFMILLLTKNFPCNLCLFQTDTALMQSILDPSKHHSVIPFLPKANALERSRIPTMLSGLVILNESSPLFSRTVHKTFNPKRIEEKKALWDQMQRRKLQACWERYRAQQDLAALSLGCPPRVPPAA</sequence>